<dbReference type="GO" id="GO:0030600">
    <property type="term" value="F:feruloyl esterase activity"/>
    <property type="evidence" value="ECO:0007669"/>
    <property type="project" value="InterPro"/>
</dbReference>
<evidence type="ECO:0000256" key="5">
    <source>
        <dbReference type="ARBA" id="ARBA00022801"/>
    </source>
</evidence>
<keyword evidence="2" id="KW-0964">Secreted</keyword>
<dbReference type="GO" id="GO:0005576">
    <property type="term" value="C:extracellular region"/>
    <property type="evidence" value="ECO:0007669"/>
    <property type="project" value="UniProtKB-SubCell"/>
</dbReference>
<gene>
    <name evidence="10" type="ORF">BCF46_0888</name>
</gene>
<reference evidence="10 11" key="1">
    <citation type="submission" date="2018-10" db="EMBL/GenBank/DDBJ databases">
        <title>Genomic Encyclopedia of Archaeal and Bacterial Type Strains, Phase II (KMG-II): from individual species to whole genera.</title>
        <authorList>
            <person name="Goeker M."/>
        </authorList>
    </citation>
    <scope>NUCLEOTIDE SEQUENCE [LARGE SCALE GENOMIC DNA]</scope>
    <source>
        <strain evidence="10 11">DSM 29466</strain>
    </source>
</reference>
<dbReference type="InterPro" id="IPR003140">
    <property type="entry name" value="PLipase/COase/thioEstase"/>
</dbReference>
<sequence>MSPRALVSAFAAVLSFTMSTGSLKAAASNPPCAADIPRPMGARSYHLLPPDNWDGTTPLPVLLHFHGWGRQGTLIVKHSRIAGATRPRGVLLLAPNGRGGSWDFWSEGSADTEFAAAVIEDAAKRYPIDRANIFISGYSYGSAMAWRYACENGAEVRALLAVSGTLDQFETCETAPEQVRHVHGTRDNVMDFPFGQNGDTTYPVALWRQRMGCADPTGSEAYSTTAKDHFERVIWADCAAGEVRLDVHARGHFIPRGWFARQLDDLLAPAS</sequence>
<protein>
    <submittedName>
        <fullName evidence="10">Polyhydroxybutyrate depolymerase</fullName>
    </submittedName>
</protein>
<dbReference type="GO" id="GO:0045493">
    <property type="term" value="P:xylan catabolic process"/>
    <property type="evidence" value="ECO:0007669"/>
    <property type="project" value="UniProtKB-KW"/>
</dbReference>
<evidence type="ECO:0000259" key="9">
    <source>
        <dbReference type="Pfam" id="PF02230"/>
    </source>
</evidence>
<comment type="subcellular location">
    <subcellularLocation>
        <location evidence="1">Secreted</location>
    </subcellularLocation>
</comment>
<dbReference type="SUPFAM" id="SSF53474">
    <property type="entry name" value="alpha/beta-Hydrolases"/>
    <property type="match status" value="1"/>
</dbReference>
<evidence type="ECO:0000256" key="8">
    <source>
        <dbReference type="SAM" id="SignalP"/>
    </source>
</evidence>
<evidence type="ECO:0000256" key="3">
    <source>
        <dbReference type="ARBA" id="ARBA00022651"/>
    </source>
</evidence>
<name>A0A497X621_9RHOB</name>
<keyword evidence="6" id="KW-0119">Carbohydrate metabolism</keyword>
<feature type="signal peptide" evidence="8">
    <location>
        <begin position="1"/>
        <end position="25"/>
    </location>
</feature>
<dbReference type="Gene3D" id="3.40.50.1820">
    <property type="entry name" value="alpha/beta hydrolase"/>
    <property type="match status" value="1"/>
</dbReference>
<keyword evidence="4 8" id="KW-0732">Signal</keyword>
<evidence type="ECO:0000256" key="2">
    <source>
        <dbReference type="ARBA" id="ARBA00022525"/>
    </source>
</evidence>
<accession>A0A497X621</accession>
<dbReference type="Proteomes" id="UP000269157">
    <property type="component" value="Unassembled WGS sequence"/>
</dbReference>
<evidence type="ECO:0000256" key="1">
    <source>
        <dbReference type="ARBA" id="ARBA00004613"/>
    </source>
</evidence>
<keyword evidence="5" id="KW-0378">Hydrolase</keyword>
<dbReference type="RefSeq" id="WP_245989776.1">
    <property type="nucleotide sequence ID" value="NZ_RCCE01000001.1"/>
</dbReference>
<evidence type="ECO:0000256" key="4">
    <source>
        <dbReference type="ARBA" id="ARBA00022729"/>
    </source>
</evidence>
<organism evidence="10 11">
    <name type="scientific">Litoreibacter meonggei</name>
    <dbReference type="NCBI Taxonomy" id="1049199"/>
    <lineage>
        <taxon>Bacteria</taxon>
        <taxon>Pseudomonadati</taxon>
        <taxon>Pseudomonadota</taxon>
        <taxon>Alphaproteobacteria</taxon>
        <taxon>Rhodobacterales</taxon>
        <taxon>Roseobacteraceae</taxon>
        <taxon>Litoreibacter</taxon>
    </lineage>
</organism>
<evidence type="ECO:0000256" key="6">
    <source>
        <dbReference type="ARBA" id="ARBA00023277"/>
    </source>
</evidence>
<dbReference type="InterPro" id="IPR029058">
    <property type="entry name" value="AB_hydrolase_fold"/>
</dbReference>
<keyword evidence="11" id="KW-1185">Reference proteome</keyword>
<dbReference type="InterPro" id="IPR043595">
    <property type="entry name" value="FaeB/C/D"/>
</dbReference>
<evidence type="ECO:0000313" key="10">
    <source>
        <dbReference type="EMBL" id="RLJ60685.1"/>
    </source>
</evidence>
<evidence type="ECO:0000313" key="11">
    <source>
        <dbReference type="Proteomes" id="UP000269157"/>
    </source>
</evidence>
<keyword evidence="3" id="KW-0858">Xylan degradation</keyword>
<comment type="caution">
    <text evidence="10">The sequence shown here is derived from an EMBL/GenBank/DDBJ whole genome shotgun (WGS) entry which is preliminary data.</text>
</comment>
<dbReference type="PANTHER" id="PTHR38050:SF2">
    <property type="entry name" value="FERULOYL ESTERASE C-RELATED"/>
    <property type="match status" value="1"/>
</dbReference>
<feature type="domain" description="Phospholipase/carboxylesterase/thioesterase" evidence="9">
    <location>
        <begin position="124"/>
        <end position="199"/>
    </location>
</feature>
<proteinExistence type="predicted"/>
<evidence type="ECO:0000256" key="7">
    <source>
        <dbReference type="ARBA" id="ARBA00023326"/>
    </source>
</evidence>
<dbReference type="Pfam" id="PF02230">
    <property type="entry name" value="Abhydrolase_2"/>
    <property type="match status" value="1"/>
</dbReference>
<dbReference type="AlphaFoldDB" id="A0A497X621"/>
<keyword evidence="7" id="KW-0624">Polysaccharide degradation</keyword>
<dbReference type="PANTHER" id="PTHR38050">
    <property type="match status" value="1"/>
</dbReference>
<dbReference type="EMBL" id="RCCE01000001">
    <property type="protein sequence ID" value="RLJ60685.1"/>
    <property type="molecule type" value="Genomic_DNA"/>
</dbReference>
<feature type="chain" id="PRO_5019827306" evidence="8">
    <location>
        <begin position="26"/>
        <end position="271"/>
    </location>
</feature>